<reference evidence="1" key="1">
    <citation type="submission" date="2019-10" db="EMBL/GenBank/DDBJ databases">
        <authorList>
            <consortium name="DOE Joint Genome Institute"/>
            <person name="Kuo A."/>
            <person name="Miyauchi S."/>
            <person name="Kiss E."/>
            <person name="Drula E."/>
            <person name="Kohler A."/>
            <person name="Sanchez-Garcia M."/>
            <person name="Andreopoulos B."/>
            <person name="Barry K.W."/>
            <person name="Bonito G."/>
            <person name="Buee M."/>
            <person name="Carver A."/>
            <person name="Chen C."/>
            <person name="Cichocki N."/>
            <person name="Clum A."/>
            <person name="Culley D."/>
            <person name="Crous P.W."/>
            <person name="Fauchery L."/>
            <person name="Girlanda M."/>
            <person name="Hayes R."/>
            <person name="Keri Z."/>
            <person name="Labutti K."/>
            <person name="Lipzen A."/>
            <person name="Lombard V."/>
            <person name="Magnuson J."/>
            <person name="Maillard F."/>
            <person name="Morin E."/>
            <person name="Murat C."/>
            <person name="Nolan M."/>
            <person name="Ohm R."/>
            <person name="Pangilinan J."/>
            <person name="Pereira M."/>
            <person name="Perotto S."/>
            <person name="Peter M."/>
            <person name="Riley R."/>
            <person name="Sitrit Y."/>
            <person name="Stielow B."/>
            <person name="Szollosi G."/>
            <person name="Zifcakova L."/>
            <person name="Stursova M."/>
            <person name="Spatafora J.W."/>
            <person name="Tedersoo L."/>
            <person name="Vaario L.-M."/>
            <person name="Yamada A."/>
            <person name="Yan M."/>
            <person name="Wang P."/>
            <person name="Xu J."/>
            <person name="Bruns T."/>
            <person name="Baldrian P."/>
            <person name="Vilgalys R."/>
            <person name="Henrissat B."/>
            <person name="Grigoriev I.V."/>
            <person name="Hibbett D."/>
            <person name="Nagy L.G."/>
            <person name="Martin F.M."/>
        </authorList>
    </citation>
    <scope>NUCLEOTIDE SEQUENCE</scope>
    <source>
        <strain evidence="1">P2</strain>
    </source>
</reference>
<dbReference type="Proteomes" id="UP000886501">
    <property type="component" value="Unassembled WGS sequence"/>
</dbReference>
<sequence>MRAEGCPNTSGLRFNPYARVTKGGSRIPTFRSRSVTVSVVVCRDERTVRLELARGGMGDCMDSGGGGHLGWGGASTVVGHQFSRIRSLSFLDLAAGPRERDRRNDLPAIALRHMGSVYPFVAFSVEQDAYWANHLVSDQHCRDDLFYNYFKSRLIRLSVSKKTGGYGVEWVTPSPWMLPRMKGATTIDYLGRIRGLYNGEVHRVAEWRNGLSGRLS</sequence>
<protein>
    <submittedName>
        <fullName evidence="1">Uncharacterized protein</fullName>
    </submittedName>
</protein>
<comment type="caution">
    <text evidence="1">The sequence shown here is derived from an EMBL/GenBank/DDBJ whole genome shotgun (WGS) entry which is preliminary data.</text>
</comment>
<dbReference type="EMBL" id="MU117978">
    <property type="protein sequence ID" value="KAF9651160.1"/>
    <property type="molecule type" value="Genomic_DNA"/>
</dbReference>
<gene>
    <name evidence="1" type="ORF">BDM02DRAFT_3127270</name>
</gene>
<keyword evidence="2" id="KW-1185">Reference proteome</keyword>
<organism evidence="1 2">
    <name type="scientific">Thelephora ganbajun</name>
    <name type="common">Ganba fungus</name>
    <dbReference type="NCBI Taxonomy" id="370292"/>
    <lineage>
        <taxon>Eukaryota</taxon>
        <taxon>Fungi</taxon>
        <taxon>Dikarya</taxon>
        <taxon>Basidiomycota</taxon>
        <taxon>Agaricomycotina</taxon>
        <taxon>Agaricomycetes</taxon>
        <taxon>Thelephorales</taxon>
        <taxon>Thelephoraceae</taxon>
        <taxon>Thelephora</taxon>
    </lineage>
</organism>
<accession>A0ACB6ZN15</accession>
<name>A0ACB6ZN15_THEGA</name>
<proteinExistence type="predicted"/>
<evidence type="ECO:0000313" key="1">
    <source>
        <dbReference type="EMBL" id="KAF9651160.1"/>
    </source>
</evidence>
<reference evidence="1" key="2">
    <citation type="journal article" date="2020" name="Nat. Commun.">
        <title>Large-scale genome sequencing of mycorrhizal fungi provides insights into the early evolution of symbiotic traits.</title>
        <authorList>
            <person name="Miyauchi S."/>
            <person name="Kiss E."/>
            <person name="Kuo A."/>
            <person name="Drula E."/>
            <person name="Kohler A."/>
            <person name="Sanchez-Garcia M."/>
            <person name="Morin E."/>
            <person name="Andreopoulos B."/>
            <person name="Barry K.W."/>
            <person name="Bonito G."/>
            <person name="Buee M."/>
            <person name="Carver A."/>
            <person name="Chen C."/>
            <person name="Cichocki N."/>
            <person name="Clum A."/>
            <person name="Culley D."/>
            <person name="Crous P.W."/>
            <person name="Fauchery L."/>
            <person name="Girlanda M."/>
            <person name="Hayes R.D."/>
            <person name="Keri Z."/>
            <person name="LaButti K."/>
            <person name="Lipzen A."/>
            <person name="Lombard V."/>
            <person name="Magnuson J."/>
            <person name="Maillard F."/>
            <person name="Murat C."/>
            <person name="Nolan M."/>
            <person name="Ohm R.A."/>
            <person name="Pangilinan J."/>
            <person name="Pereira M.F."/>
            <person name="Perotto S."/>
            <person name="Peter M."/>
            <person name="Pfister S."/>
            <person name="Riley R."/>
            <person name="Sitrit Y."/>
            <person name="Stielow J.B."/>
            <person name="Szollosi G."/>
            <person name="Zifcakova L."/>
            <person name="Stursova M."/>
            <person name="Spatafora J.W."/>
            <person name="Tedersoo L."/>
            <person name="Vaario L.M."/>
            <person name="Yamada A."/>
            <person name="Yan M."/>
            <person name="Wang P."/>
            <person name="Xu J."/>
            <person name="Bruns T."/>
            <person name="Baldrian P."/>
            <person name="Vilgalys R."/>
            <person name="Dunand C."/>
            <person name="Henrissat B."/>
            <person name="Grigoriev I.V."/>
            <person name="Hibbett D."/>
            <person name="Nagy L.G."/>
            <person name="Martin F.M."/>
        </authorList>
    </citation>
    <scope>NUCLEOTIDE SEQUENCE</scope>
    <source>
        <strain evidence="1">P2</strain>
    </source>
</reference>
<evidence type="ECO:0000313" key="2">
    <source>
        <dbReference type="Proteomes" id="UP000886501"/>
    </source>
</evidence>